<evidence type="ECO:0000313" key="2">
    <source>
        <dbReference type="Proteomes" id="UP000199274"/>
    </source>
</evidence>
<gene>
    <name evidence="1" type="ORF">SAMN04488062_12231</name>
</gene>
<dbReference type="AlphaFoldDB" id="A0A1G8HPE9"/>
<dbReference type="RefSeq" id="WP_091259103.1">
    <property type="nucleotide sequence ID" value="NZ_FNDB01000022.1"/>
</dbReference>
<organism evidence="1 2">
    <name type="scientific">Flavobacterium omnivorum</name>
    <dbReference type="NCBI Taxonomy" id="178355"/>
    <lineage>
        <taxon>Bacteria</taxon>
        <taxon>Pseudomonadati</taxon>
        <taxon>Bacteroidota</taxon>
        <taxon>Flavobacteriia</taxon>
        <taxon>Flavobacteriales</taxon>
        <taxon>Flavobacteriaceae</taxon>
        <taxon>Flavobacterium</taxon>
    </lineage>
</organism>
<proteinExistence type="predicted"/>
<evidence type="ECO:0000313" key="1">
    <source>
        <dbReference type="EMBL" id="SDI08468.1"/>
    </source>
</evidence>
<protein>
    <recommendedName>
        <fullName evidence="3">DUF2851 domain-containing protein</fullName>
    </recommendedName>
</protein>
<reference evidence="2" key="1">
    <citation type="submission" date="2016-10" db="EMBL/GenBank/DDBJ databases">
        <authorList>
            <person name="Varghese N."/>
            <person name="Submissions S."/>
        </authorList>
    </citation>
    <scope>NUCLEOTIDE SEQUENCE [LARGE SCALE GENOMIC DNA]</scope>
    <source>
        <strain evidence="2">CGMCC 1.2747</strain>
    </source>
</reference>
<dbReference type="Proteomes" id="UP000199274">
    <property type="component" value="Unassembled WGS sequence"/>
</dbReference>
<keyword evidence="2" id="KW-1185">Reference proteome</keyword>
<evidence type="ECO:0008006" key="3">
    <source>
        <dbReference type="Google" id="ProtNLM"/>
    </source>
</evidence>
<dbReference type="Pfam" id="PF11013">
    <property type="entry name" value="DUF2851"/>
    <property type="match status" value="1"/>
</dbReference>
<dbReference type="InterPro" id="IPR021272">
    <property type="entry name" value="DUF2851"/>
</dbReference>
<accession>A0A1G8HPE9</accession>
<name>A0A1G8HPE9_9FLAO</name>
<dbReference type="OrthoDB" id="1005072at2"/>
<dbReference type="STRING" id="178355.SAMN04488062_12231"/>
<sequence length="424" mass="49921">MKEDFLHYLWKFKKFDALNLRTFNDEEITIINVGQYLELAGPDFFNAQITIGNQKWAGNVEIHLKSSDWYVHHHELDSAYENVILHVVWEHDTEIYRSNNIEIPVLELKKYVDPVTIQNYQSLMAPKSWIFCEKQIKEVDEFVFKNWQERLFFERLERKSKPIFDLLAQTSQDWEAVLFSLLARNFGLNTNGETFFKMAQSIPFSIIRKESFEVENIEALFFGLAGLLDSEKEDNYYKDLKFRYFYVLHKYQLEHLMADQVQFFKHRPDNFPTIRLSQLANLYHTHQNLFSKISTLNSLKNSVQVFQIGVSPYWESHYQFDKESPIKKKMLSKSFVDLLMVNTIIPLQFAFAKSQGKEITEDLINLLNGLNPEKNAIIDKFSSFGIVSKSAFDTQSLLQLKKEYCNKSRCLECALGLELIKSRV</sequence>
<dbReference type="EMBL" id="FNDB01000022">
    <property type="protein sequence ID" value="SDI08468.1"/>
    <property type="molecule type" value="Genomic_DNA"/>
</dbReference>